<evidence type="ECO:0000259" key="2">
    <source>
        <dbReference type="PROSITE" id="PS50240"/>
    </source>
</evidence>
<dbReference type="Pfam" id="PF00089">
    <property type="entry name" value="Trypsin"/>
    <property type="match status" value="1"/>
</dbReference>
<dbReference type="EMBL" id="JASPKY010000003">
    <property type="protein sequence ID" value="KAK9758876.1"/>
    <property type="molecule type" value="Genomic_DNA"/>
</dbReference>
<dbReference type="SUPFAM" id="SSF50494">
    <property type="entry name" value="Trypsin-like serine proteases"/>
    <property type="match status" value="1"/>
</dbReference>
<dbReference type="GO" id="GO:0004252">
    <property type="term" value="F:serine-type endopeptidase activity"/>
    <property type="evidence" value="ECO:0007669"/>
    <property type="project" value="InterPro"/>
</dbReference>
<comment type="caution">
    <text evidence="3">The sequence shown here is derived from an EMBL/GenBank/DDBJ whole genome shotgun (WGS) entry which is preliminary data.</text>
</comment>
<dbReference type="PROSITE" id="PS50240">
    <property type="entry name" value="TRYPSIN_DOM"/>
    <property type="match status" value="1"/>
</dbReference>
<evidence type="ECO:0000313" key="3">
    <source>
        <dbReference type="EMBL" id="KAK9758876.1"/>
    </source>
</evidence>
<gene>
    <name evidence="3" type="ORF">QE152_g757</name>
</gene>
<dbReference type="InterPro" id="IPR001254">
    <property type="entry name" value="Trypsin_dom"/>
</dbReference>
<accession>A0AAW1NJJ3</accession>
<evidence type="ECO:0000256" key="1">
    <source>
        <dbReference type="ARBA" id="ARBA00023157"/>
    </source>
</evidence>
<evidence type="ECO:0000313" key="4">
    <source>
        <dbReference type="Proteomes" id="UP001458880"/>
    </source>
</evidence>
<dbReference type="Gene3D" id="2.40.10.10">
    <property type="entry name" value="Trypsin-like serine proteases"/>
    <property type="match status" value="1"/>
</dbReference>
<reference evidence="3 4" key="1">
    <citation type="journal article" date="2024" name="BMC Genomics">
        <title>De novo assembly and annotation of Popillia japonica's genome with initial clues to its potential as an invasive pest.</title>
        <authorList>
            <person name="Cucini C."/>
            <person name="Boschi S."/>
            <person name="Funari R."/>
            <person name="Cardaioli E."/>
            <person name="Iannotti N."/>
            <person name="Marturano G."/>
            <person name="Paoli F."/>
            <person name="Bruttini M."/>
            <person name="Carapelli A."/>
            <person name="Frati F."/>
            <person name="Nardi F."/>
        </authorList>
    </citation>
    <scope>NUCLEOTIDE SEQUENCE [LARGE SCALE GENOMIC DNA]</scope>
    <source>
        <strain evidence="3">DMR45628</strain>
    </source>
</reference>
<dbReference type="PANTHER" id="PTHR24250">
    <property type="entry name" value="CHYMOTRYPSIN-RELATED"/>
    <property type="match status" value="1"/>
</dbReference>
<proteinExistence type="predicted"/>
<dbReference type="InterPro" id="IPR043504">
    <property type="entry name" value="Peptidase_S1_PA_chymotrypsin"/>
</dbReference>
<organism evidence="3 4">
    <name type="scientific">Popillia japonica</name>
    <name type="common">Japanese beetle</name>
    <dbReference type="NCBI Taxonomy" id="7064"/>
    <lineage>
        <taxon>Eukaryota</taxon>
        <taxon>Metazoa</taxon>
        <taxon>Ecdysozoa</taxon>
        <taxon>Arthropoda</taxon>
        <taxon>Hexapoda</taxon>
        <taxon>Insecta</taxon>
        <taxon>Pterygota</taxon>
        <taxon>Neoptera</taxon>
        <taxon>Endopterygota</taxon>
        <taxon>Coleoptera</taxon>
        <taxon>Polyphaga</taxon>
        <taxon>Scarabaeiformia</taxon>
        <taxon>Scarabaeidae</taxon>
        <taxon>Rutelinae</taxon>
        <taxon>Popillia</taxon>
    </lineage>
</organism>
<protein>
    <submittedName>
        <fullName evidence="3">Trypsin</fullName>
    </submittedName>
</protein>
<keyword evidence="1" id="KW-1015">Disulfide bond</keyword>
<dbReference type="Proteomes" id="UP001458880">
    <property type="component" value="Unassembled WGS sequence"/>
</dbReference>
<dbReference type="InterPro" id="IPR009003">
    <property type="entry name" value="Peptidase_S1_PA"/>
</dbReference>
<keyword evidence="4" id="KW-1185">Reference proteome</keyword>
<dbReference type="GO" id="GO:0006508">
    <property type="term" value="P:proteolysis"/>
    <property type="evidence" value="ECO:0007669"/>
    <property type="project" value="InterPro"/>
</dbReference>
<feature type="domain" description="Peptidase S1" evidence="2">
    <location>
        <begin position="10"/>
        <end position="181"/>
    </location>
</feature>
<name>A0AAW1NJJ3_POPJA</name>
<dbReference type="AlphaFoldDB" id="A0AAW1NJJ3"/>
<sequence length="181" mass="20666">MHIPIDLVHPWQVSIRRASTDGHNCGGSILNLKWILTVAHCIVNTSPSTWYIVAGTLTLSPFLILINRWYIVAGTPNLILGRKPAPNRQDHLSRRLQLGPNQERRRSSRIRRGIGIFRYRPNDRIRIRRGRRGRLFSFGMGSFGRLEFFATVRTIELESDVVGEVDCLVSGWGRLEACPPR</sequence>